<evidence type="ECO:0000256" key="16">
    <source>
        <dbReference type="RuleBase" id="RU003357"/>
    </source>
</evidence>
<keyword evidence="11 14" id="KW-0472">Membrane</keyword>
<evidence type="ECO:0000256" key="12">
    <source>
        <dbReference type="ARBA" id="ARBA00023170"/>
    </source>
</evidence>
<dbReference type="InterPro" id="IPR000531">
    <property type="entry name" value="Beta-barrel_TonB"/>
</dbReference>
<evidence type="ECO:0000256" key="17">
    <source>
        <dbReference type="SAM" id="SignalP"/>
    </source>
</evidence>
<dbReference type="InterPro" id="IPR037066">
    <property type="entry name" value="Plug_dom_sf"/>
</dbReference>
<dbReference type="Gene3D" id="2.40.170.20">
    <property type="entry name" value="TonB-dependent receptor, beta-barrel domain"/>
    <property type="match status" value="1"/>
</dbReference>
<dbReference type="InterPro" id="IPR010105">
    <property type="entry name" value="TonB_sidphr_rcpt"/>
</dbReference>
<keyword evidence="8" id="KW-0408">Iron</keyword>
<keyword evidence="4 14" id="KW-1134">Transmembrane beta strand</keyword>
<proteinExistence type="inferred from homology"/>
<comment type="similarity">
    <text evidence="2 14 16">Belongs to the TonB-dependent receptor family.</text>
</comment>
<dbReference type="Pfam" id="PF07715">
    <property type="entry name" value="Plug"/>
    <property type="match status" value="1"/>
</dbReference>
<dbReference type="PROSITE" id="PS01156">
    <property type="entry name" value="TONB_DEPENDENT_REC_2"/>
    <property type="match status" value="1"/>
</dbReference>
<dbReference type="NCBIfam" id="TIGR01783">
    <property type="entry name" value="TonB-siderophor"/>
    <property type="match status" value="1"/>
</dbReference>
<evidence type="ECO:0000256" key="4">
    <source>
        <dbReference type="ARBA" id="ARBA00022452"/>
    </source>
</evidence>
<keyword evidence="3 14" id="KW-0813">Transport</keyword>
<keyword evidence="9" id="KW-0406">Ion transport</keyword>
<keyword evidence="13 14" id="KW-0998">Cell outer membrane</keyword>
<keyword evidence="7 17" id="KW-0732">Signal</keyword>
<feature type="short sequence motif" description="TonB C-terminal box" evidence="15">
    <location>
        <begin position="675"/>
        <end position="692"/>
    </location>
</feature>
<evidence type="ECO:0000256" key="15">
    <source>
        <dbReference type="PROSITE-ProRule" id="PRU10144"/>
    </source>
</evidence>
<comment type="subcellular location">
    <subcellularLocation>
        <location evidence="1 14">Cell outer membrane</location>
        <topology evidence="1 14">Multi-pass membrane protein</topology>
    </subcellularLocation>
</comment>
<dbReference type="RefSeq" id="WP_135054546.1">
    <property type="nucleotide sequence ID" value="NZ_JADGLC010000003.1"/>
</dbReference>
<dbReference type="GO" id="GO:0009279">
    <property type="term" value="C:cell outer membrane"/>
    <property type="evidence" value="ECO:0007669"/>
    <property type="project" value="UniProtKB-SubCell"/>
</dbReference>
<accession>A0A4Y9K4R1</accession>
<protein>
    <submittedName>
        <fullName evidence="20">TonB-dependent siderophore receptor</fullName>
    </submittedName>
</protein>
<feature type="chain" id="PRO_5021397190" evidence="17">
    <location>
        <begin position="23"/>
        <end position="692"/>
    </location>
</feature>
<evidence type="ECO:0000256" key="7">
    <source>
        <dbReference type="ARBA" id="ARBA00022729"/>
    </source>
</evidence>
<gene>
    <name evidence="20" type="ORF">E4T80_02225</name>
</gene>
<dbReference type="GO" id="GO:0044718">
    <property type="term" value="P:siderophore transmembrane transport"/>
    <property type="evidence" value="ECO:0007669"/>
    <property type="project" value="TreeGrafter"/>
</dbReference>
<reference evidence="20 21" key="1">
    <citation type="submission" date="2019-03" db="EMBL/GenBank/DDBJ databases">
        <title>Diversity of the mouse oral microbiome.</title>
        <authorList>
            <person name="Joseph S."/>
            <person name="Aduse-Opoku J."/>
            <person name="Curtis M."/>
            <person name="Wade W."/>
            <person name="Hashim A."/>
        </authorList>
    </citation>
    <scope>NUCLEOTIDE SEQUENCE [LARGE SCALE GENOMIC DNA]</scope>
    <source>
        <strain evidence="20 21">WT12</strain>
    </source>
</reference>
<sequence>MHFNKNKLTVAILCAVSSSIYANQPTNQPTSLDMVEVIANSGTKTSTDVVTLEQRNQSTETDLRSLFSPEPSIEFGGGNGTSQFLTIRGMGQNSVDIVVDGASSDSQILYHQGRFIIDPSLLKNVSVKKGAGSASAGIGATNGAIVAKTVDALDLLKGSDRNYGFKLNSGYASNDGYSYGASVFGKAGNFDALLSFNRNDEDNYKPGKGFINGLDGSNKVPYSALDKRNYLAKLGATFGDHRFVLSHMQDQHRGTRLVREEFAINGERLSLERQSPSYRETTLSNTNLEYIGKNLGFVSELNANAYLMKNKRYSADDSGCGYCGNVAGPTTTVIETRGANLNLDSYIGENILVKYGVNYRHQEIEPHLRKSVVEFKDRKTGKVTGHFNVKNNPEKTDTAAYVEVISGIGDYFTLTTGLRYDHFNFKANDGVKASDSKLNPSVGLIYQATPELRFSANHNYASRSPRLYDALMVGTRPVSIDSNIKAEQARNTEIGFNYTNGDFTFKGGYFWQKVDDLIVNPQNRHESAGVRQSVNDGYSKNHGYEFDASYRYQGFTARLGVADSKPRFYLNNTKADSRLNPEFAVQTGRTWTAGLAYRFDNPDLELGWKGRYVEKERGYALANADKTAAETYRASYVTHDFYLNWKPLNNKNLNLNLALNNAFNKFYYPHSQRGETLPGVGRDLRLNVNYTF</sequence>
<dbReference type="InterPro" id="IPR036942">
    <property type="entry name" value="Beta-barrel_TonB_sf"/>
</dbReference>
<dbReference type="Gene3D" id="2.170.130.10">
    <property type="entry name" value="TonB-dependent receptor, plug domain"/>
    <property type="match status" value="1"/>
</dbReference>
<evidence type="ECO:0000256" key="11">
    <source>
        <dbReference type="ARBA" id="ARBA00023136"/>
    </source>
</evidence>
<dbReference type="GO" id="GO:0038023">
    <property type="term" value="F:signaling receptor activity"/>
    <property type="evidence" value="ECO:0007669"/>
    <property type="project" value="InterPro"/>
</dbReference>
<dbReference type="AlphaFoldDB" id="A0A4Y9K4R1"/>
<evidence type="ECO:0000313" key="20">
    <source>
        <dbReference type="EMBL" id="TFV13033.1"/>
    </source>
</evidence>
<evidence type="ECO:0000259" key="19">
    <source>
        <dbReference type="Pfam" id="PF07715"/>
    </source>
</evidence>
<name>A0A4Y9K4R1_9PAST</name>
<feature type="domain" description="TonB-dependent receptor-like beta-barrel" evidence="18">
    <location>
        <begin position="276"/>
        <end position="661"/>
    </location>
</feature>
<keyword evidence="6 14" id="KW-0812">Transmembrane</keyword>
<organism evidence="20 21">
    <name type="scientific">Muribacter muris</name>
    <dbReference type="NCBI Taxonomy" id="67855"/>
    <lineage>
        <taxon>Bacteria</taxon>
        <taxon>Pseudomonadati</taxon>
        <taxon>Pseudomonadota</taxon>
        <taxon>Gammaproteobacteria</taxon>
        <taxon>Pasteurellales</taxon>
        <taxon>Pasteurellaceae</taxon>
        <taxon>Muribacter</taxon>
    </lineage>
</organism>
<evidence type="ECO:0000256" key="10">
    <source>
        <dbReference type="ARBA" id="ARBA00023077"/>
    </source>
</evidence>
<dbReference type="InterPro" id="IPR010917">
    <property type="entry name" value="TonB_rcpt_CS"/>
</dbReference>
<keyword evidence="10 16" id="KW-0798">TonB box</keyword>
<dbReference type="PANTHER" id="PTHR30069">
    <property type="entry name" value="TONB-DEPENDENT OUTER MEMBRANE RECEPTOR"/>
    <property type="match status" value="1"/>
</dbReference>
<evidence type="ECO:0000256" key="13">
    <source>
        <dbReference type="ARBA" id="ARBA00023237"/>
    </source>
</evidence>
<dbReference type="Proteomes" id="UP000297396">
    <property type="component" value="Unassembled WGS sequence"/>
</dbReference>
<evidence type="ECO:0000313" key="21">
    <source>
        <dbReference type="Proteomes" id="UP000297396"/>
    </source>
</evidence>
<evidence type="ECO:0000256" key="1">
    <source>
        <dbReference type="ARBA" id="ARBA00004571"/>
    </source>
</evidence>
<comment type="caution">
    <text evidence="20">The sequence shown here is derived from an EMBL/GenBank/DDBJ whole genome shotgun (WGS) entry which is preliminary data.</text>
</comment>
<keyword evidence="5" id="KW-0410">Iron transport</keyword>
<evidence type="ECO:0000256" key="3">
    <source>
        <dbReference type="ARBA" id="ARBA00022448"/>
    </source>
</evidence>
<evidence type="ECO:0000256" key="9">
    <source>
        <dbReference type="ARBA" id="ARBA00023065"/>
    </source>
</evidence>
<dbReference type="InterPro" id="IPR012910">
    <property type="entry name" value="Plug_dom"/>
</dbReference>
<feature type="signal peptide" evidence="17">
    <location>
        <begin position="1"/>
        <end position="22"/>
    </location>
</feature>
<dbReference type="PROSITE" id="PS52016">
    <property type="entry name" value="TONB_DEPENDENT_REC_3"/>
    <property type="match status" value="1"/>
</dbReference>
<keyword evidence="12 20" id="KW-0675">Receptor</keyword>
<dbReference type="GO" id="GO:0015344">
    <property type="term" value="F:siderophore uptake transmembrane transporter activity"/>
    <property type="evidence" value="ECO:0007669"/>
    <property type="project" value="TreeGrafter"/>
</dbReference>
<evidence type="ECO:0000256" key="14">
    <source>
        <dbReference type="PROSITE-ProRule" id="PRU01360"/>
    </source>
</evidence>
<evidence type="ECO:0000256" key="8">
    <source>
        <dbReference type="ARBA" id="ARBA00023004"/>
    </source>
</evidence>
<dbReference type="Pfam" id="PF00593">
    <property type="entry name" value="TonB_dep_Rec_b-barrel"/>
    <property type="match status" value="1"/>
</dbReference>
<evidence type="ECO:0000256" key="6">
    <source>
        <dbReference type="ARBA" id="ARBA00022692"/>
    </source>
</evidence>
<dbReference type="SUPFAM" id="SSF56935">
    <property type="entry name" value="Porins"/>
    <property type="match status" value="1"/>
</dbReference>
<feature type="domain" description="TonB-dependent receptor plug" evidence="19">
    <location>
        <begin position="42"/>
        <end position="144"/>
    </location>
</feature>
<evidence type="ECO:0000259" key="18">
    <source>
        <dbReference type="Pfam" id="PF00593"/>
    </source>
</evidence>
<dbReference type="EMBL" id="SPPA01000003">
    <property type="protein sequence ID" value="TFV13033.1"/>
    <property type="molecule type" value="Genomic_DNA"/>
</dbReference>
<dbReference type="PANTHER" id="PTHR30069:SF41">
    <property type="entry name" value="HEME_HEMOPEXIN UTILIZATION PROTEIN C"/>
    <property type="match status" value="1"/>
</dbReference>
<dbReference type="InterPro" id="IPR039426">
    <property type="entry name" value="TonB-dep_rcpt-like"/>
</dbReference>
<evidence type="ECO:0000256" key="2">
    <source>
        <dbReference type="ARBA" id="ARBA00009810"/>
    </source>
</evidence>
<dbReference type="OrthoDB" id="6046653at2"/>
<evidence type="ECO:0000256" key="5">
    <source>
        <dbReference type="ARBA" id="ARBA00022496"/>
    </source>
</evidence>